<evidence type="ECO:0000313" key="3">
    <source>
        <dbReference type="Proteomes" id="UP001434883"/>
    </source>
</evidence>
<protein>
    <submittedName>
        <fullName evidence="2">Uncharacterized protein</fullName>
    </submittedName>
</protein>
<dbReference type="Proteomes" id="UP001434883">
    <property type="component" value="Unassembled WGS sequence"/>
</dbReference>
<reference evidence="2 3" key="1">
    <citation type="submission" date="2021-06" db="EMBL/GenBank/DDBJ databases">
        <authorList>
            <person name="Palmer J.M."/>
        </authorList>
    </citation>
    <scope>NUCLEOTIDE SEQUENCE [LARGE SCALE GENOMIC DNA]</scope>
    <source>
        <strain evidence="2 3">XC_2019</strain>
        <tissue evidence="2">Muscle</tissue>
    </source>
</reference>
<organism evidence="2 3">
    <name type="scientific">Xenoophorus captivus</name>
    <dbReference type="NCBI Taxonomy" id="1517983"/>
    <lineage>
        <taxon>Eukaryota</taxon>
        <taxon>Metazoa</taxon>
        <taxon>Chordata</taxon>
        <taxon>Craniata</taxon>
        <taxon>Vertebrata</taxon>
        <taxon>Euteleostomi</taxon>
        <taxon>Actinopterygii</taxon>
        <taxon>Neopterygii</taxon>
        <taxon>Teleostei</taxon>
        <taxon>Neoteleostei</taxon>
        <taxon>Acanthomorphata</taxon>
        <taxon>Ovalentaria</taxon>
        <taxon>Atherinomorphae</taxon>
        <taxon>Cyprinodontiformes</taxon>
        <taxon>Goodeidae</taxon>
        <taxon>Xenoophorus</taxon>
    </lineage>
</organism>
<sequence>DLSKKEKGKRQTYRDMRRLGWKGCKKKNNSIRLSQIQQDNKHPPVSLSLSLFLCICSCKLSMHFSLFMHSTNNVFNGESWGFASSLNSEKQHEPSEGEGELFASAHGEI</sequence>
<evidence type="ECO:0000313" key="2">
    <source>
        <dbReference type="EMBL" id="MEQ2216160.1"/>
    </source>
</evidence>
<evidence type="ECO:0000256" key="1">
    <source>
        <dbReference type="SAM" id="MobiDB-lite"/>
    </source>
</evidence>
<dbReference type="EMBL" id="JAHRIN010069698">
    <property type="protein sequence ID" value="MEQ2216160.1"/>
    <property type="molecule type" value="Genomic_DNA"/>
</dbReference>
<accession>A0ABV0S6H9</accession>
<gene>
    <name evidence="2" type="ORF">XENOCAPTIV_011631</name>
</gene>
<name>A0ABV0S6H9_9TELE</name>
<feature type="non-terminal residue" evidence="2">
    <location>
        <position position="1"/>
    </location>
</feature>
<comment type="caution">
    <text evidence="2">The sequence shown here is derived from an EMBL/GenBank/DDBJ whole genome shotgun (WGS) entry which is preliminary data.</text>
</comment>
<keyword evidence="3" id="KW-1185">Reference proteome</keyword>
<feature type="region of interest" description="Disordered" evidence="1">
    <location>
        <begin position="86"/>
        <end position="109"/>
    </location>
</feature>
<proteinExistence type="predicted"/>